<dbReference type="AlphaFoldDB" id="A0A7W5VRJ3"/>
<reference evidence="2 3" key="1">
    <citation type="submission" date="2020-08" db="EMBL/GenBank/DDBJ databases">
        <title>Sequencing the genomes of 1000 actinobacteria strains.</title>
        <authorList>
            <person name="Klenk H.-P."/>
        </authorList>
    </citation>
    <scope>NUCLEOTIDE SEQUENCE [LARGE SCALE GENOMIC DNA]</scope>
    <source>
        <strain evidence="2 3">DSM 44320</strain>
    </source>
</reference>
<sequence>MATRQMTPEMTDEVDVIDLLLAQHALIRDLFDEVELSSGRQRAEAFERLARLLAVHERAEEQVVHPKTRATIDGGDGVVADRLAEEDEARRLLGEMEENGTDAADFMDRLALLRGAVTAHARSEERYEFPQLRARTTEAERRKLAVKVKAAEDR</sequence>
<dbReference type="Proteomes" id="UP000579945">
    <property type="component" value="Unassembled WGS sequence"/>
</dbReference>
<accession>A0A7W5VRJ3</accession>
<dbReference type="Gene3D" id="1.20.120.520">
    <property type="entry name" value="nmb1532 protein domain like"/>
    <property type="match status" value="1"/>
</dbReference>
<dbReference type="Pfam" id="PF01814">
    <property type="entry name" value="Hemerythrin"/>
    <property type="match status" value="1"/>
</dbReference>
<evidence type="ECO:0000313" key="2">
    <source>
        <dbReference type="EMBL" id="MBB3733142.1"/>
    </source>
</evidence>
<gene>
    <name evidence="2" type="ORF">FHR33_009089</name>
</gene>
<protein>
    <submittedName>
        <fullName evidence="2">Hemerythrin superfamily protein</fullName>
    </submittedName>
</protein>
<keyword evidence="3" id="KW-1185">Reference proteome</keyword>
<dbReference type="GeneID" id="95395110"/>
<name>A0A7W5VRJ3_9ACTN</name>
<organism evidence="2 3">
    <name type="scientific">Nonomuraea dietziae</name>
    <dbReference type="NCBI Taxonomy" id="65515"/>
    <lineage>
        <taxon>Bacteria</taxon>
        <taxon>Bacillati</taxon>
        <taxon>Actinomycetota</taxon>
        <taxon>Actinomycetes</taxon>
        <taxon>Streptosporangiales</taxon>
        <taxon>Streptosporangiaceae</taxon>
        <taxon>Nonomuraea</taxon>
    </lineage>
</organism>
<comment type="caution">
    <text evidence="2">The sequence shown here is derived from an EMBL/GenBank/DDBJ whole genome shotgun (WGS) entry which is preliminary data.</text>
</comment>
<dbReference type="InterPro" id="IPR012312">
    <property type="entry name" value="Hemerythrin-like"/>
</dbReference>
<evidence type="ECO:0000313" key="3">
    <source>
        <dbReference type="Proteomes" id="UP000579945"/>
    </source>
</evidence>
<feature type="domain" description="Hemerythrin-like" evidence="1">
    <location>
        <begin position="16"/>
        <end position="132"/>
    </location>
</feature>
<dbReference type="PANTHER" id="PTHR35585">
    <property type="entry name" value="HHE DOMAIN PROTEIN (AFU_ORTHOLOGUE AFUA_4G00730)"/>
    <property type="match status" value="1"/>
</dbReference>
<evidence type="ECO:0000259" key="1">
    <source>
        <dbReference type="Pfam" id="PF01814"/>
    </source>
</evidence>
<dbReference type="RefSeq" id="WP_246453702.1">
    <property type="nucleotide sequence ID" value="NZ_JACIBV010000002.1"/>
</dbReference>
<dbReference type="PANTHER" id="PTHR35585:SF1">
    <property type="entry name" value="HHE DOMAIN PROTEIN (AFU_ORTHOLOGUE AFUA_4G00730)"/>
    <property type="match status" value="1"/>
</dbReference>
<dbReference type="EMBL" id="JACIBV010000002">
    <property type="protein sequence ID" value="MBB3733142.1"/>
    <property type="molecule type" value="Genomic_DNA"/>
</dbReference>
<proteinExistence type="predicted"/>